<evidence type="ECO:0000313" key="2">
    <source>
        <dbReference type="EMBL" id="PQA87965.1"/>
    </source>
</evidence>
<dbReference type="PROSITE" id="PS51257">
    <property type="entry name" value="PROKAR_LIPOPROTEIN"/>
    <property type="match status" value="1"/>
</dbReference>
<feature type="transmembrane region" description="Helical" evidence="1">
    <location>
        <begin position="12"/>
        <end position="32"/>
    </location>
</feature>
<keyword evidence="1" id="KW-1133">Transmembrane helix</keyword>
<dbReference type="EMBL" id="PJCH01000005">
    <property type="protein sequence ID" value="PQA87965.1"/>
    <property type="molecule type" value="Genomic_DNA"/>
</dbReference>
<dbReference type="RefSeq" id="WP_104829210.1">
    <property type="nucleotide sequence ID" value="NZ_PJCH01000005.1"/>
</dbReference>
<evidence type="ECO:0000313" key="3">
    <source>
        <dbReference type="Proteomes" id="UP000239504"/>
    </source>
</evidence>
<keyword evidence="1" id="KW-0472">Membrane</keyword>
<dbReference type="OrthoDB" id="1492993at2"/>
<evidence type="ECO:0000256" key="1">
    <source>
        <dbReference type="SAM" id="Phobius"/>
    </source>
</evidence>
<reference evidence="2 3" key="1">
    <citation type="submission" date="2017-12" db="EMBL/GenBank/DDBJ databases">
        <authorList>
            <person name="Hurst M.R.H."/>
        </authorList>
    </citation>
    <scope>NUCLEOTIDE SEQUENCE [LARGE SCALE GENOMIC DNA]</scope>
    <source>
        <strain evidence="2 3">SY-3-19</strain>
    </source>
</reference>
<dbReference type="Proteomes" id="UP000239504">
    <property type="component" value="Unassembled WGS sequence"/>
</dbReference>
<keyword evidence="3" id="KW-1185">Reference proteome</keyword>
<sequence length="210" mass="22804">MAKSEKRLSLSFETIGSIAAIVIGACALFVAWDQAQIMRKQQHASVLPVLNVSGGLSSEGDRHVLTVSVRNDGIGPAVIESADLFVGGAPVKDWPDLRDRFMPEALRKDFQSNLDTAVGILAAGHEAQAIVFSWPSNEETDAGFEMLRQRVFSGDPDDAFFGVCYCSVFDRCWKNTPDNRAVPEPVKSCERAGSDVVARLLQTISEDEAS</sequence>
<comment type="caution">
    <text evidence="2">The sequence shown here is derived from an EMBL/GenBank/DDBJ whole genome shotgun (WGS) entry which is preliminary data.</text>
</comment>
<accession>A0A2S7K624</accession>
<protein>
    <submittedName>
        <fullName evidence="2">Uncharacterized protein</fullName>
    </submittedName>
</protein>
<organism evidence="2 3">
    <name type="scientific">Hyphococcus luteus</name>
    <dbReference type="NCBI Taxonomy" id="2058213"/>
    <lineage>
        <taxon>Bacteria</taxon>
        <taxon>Pseudomonadati</taxon>
        <taxon>Pseudomonadota</taxon>
        <taxon>Alphaproteobacteria</taxon>
        <taxon>Parvularculales</taxon>
        <taxon>Parvularculaceae</taxon>
        <taxon>Hyphococcus</taxon>
    </lineage>
</organism>
<gene>
    <name evidence="2" type="ORF">CW354_06405</name>
</gene>
<keyword evidence="1" id="KW-0812">Transmembrane</keyword>
<dbReference type="AlphaFoldDB" id="A0A2S7K624"/>
<proteinExistence type="predicted"/>
<name>A0A2S7K624_9PROT</name>